<evidence type="ECO:0000256" key="2">
    <source>
        <dbReference type="ARBA" id="ARBA00007870"/>
    </source>
</evidence>
<evidence type="ECO:0000256" key="1">
    <source>
        <dbReference type="ARBA" id="ARBA00004994"/>
    </source>
</evidence>
<dbReference type="InterPro" id="IPR050838">
    <property type="entry name" value="Ketopantoate_reductase"/>
</dbReference>
<evidence type="ECO:0000256" key="3">
    <source>
        <dbReference type="ARBA" id="ARBA00013014"/>
    </source>
</evidence>
<evidence type="ECO:0000256" key="4">
    <source>
        <dbReference type="ARBA" id="ARBA00019465"/>
    </source>
</evidence>
<dbReference type="Gene3D" id="3.40.50.720">
    <property type="entry name" value="NAD(P)-binding Rossmann-like Domain"/>
    <property type="match status" value="1"/>
</dbReference>
<dbReference type="OrthoDB" id="8555723at2"/>
<dbReference type="InterPro" id="IPR013332">
    <property type="entry name" value="KPR_N"/>
</dbReference>
<feature type="domain" description="Ketopantoate reductase N-terminal" evidence="12">
    <location>
        <begin position="30"/>
        <end position="164"/>
    </location>
</feature>
<feature type="transmembrane region" description="Helical" evidence="11">
    <location>
        <begin position="27"/>
        <end position="46"/>
    </location>
</feature>
<dbReference type="GO" id="GO:0050661">
    <property type="term" value="F:NADP binding"/>
    <property type="evidence" value="ECO:0007669"/>
    <property type="project" value="TreeGrafter"/>
</dbReference>
<dbReference type="GO" id="GO:0005737">
    <property type="term" value="C:cytoplasm"/>
    <property type="evidence" value="ECO:0007669"/>
    <property type="project" value="TreeGrafter"/>
</dbReference>
<name>A0A4R6DZS1_9RHOO</name>
<comment type="caution">
    <text evidence="14">The sequence shown here is derived from an EMBL/GenBank/DDBJ whole genome shotgun (WGS) entry which is preliminary data.</text>
</comment>
<evidence type="ECO:0000256" key="5">
    <source>
        <dbReference type="ARBA" id="ARBA00022655"/>
    </source>
</evidence>
<dbReference type="EMBL" id="SNVV01000008">
    <property type="protein sequence ID" value="TDN50891.1"/>
    <property type="molecule type" value="Genomic_DNA"/>
</dbReference>
<dbReference type="SUPFAM" id="SSF48179">
    <property type="entry name" value="6-phosphogluconate dehydrogenase C-terminal domain-like"/>
    <property type="match status" value="1"/>
</dbReference>
<keyword evidence="11" id="KW-0812">Transmembrane</keyword>
<evidence type="ECO:0000256" key="9">
    <source>
        <dbReference type="ARBA" id="ARBA00048793"/>
    </source>
</evidence>
<dbReference type="NCBIfam" id="TIGR00745">
    <property type="entry name" value="apbA_panE"/>
    <property type="match status" value="1"/>
</dbReference>
<evidence type="ECO:0000256" key="7">
    <source>
        <dbReference type="ARBA" id="ARBA00023002"/>
    </source>
</evidence>
<evidence type="ECO:0000259" key="12">
    <source>
        <dbReference type="Pfam" id="PF02558"/>
    </source>
</evidence>
<dbReference type="InterPro" id="IPR013752">
    <property type="entry name" value="KPA_reductase"/>
</dbReference>
<dbReference type="InterPro" id="IPR008927">
    <property type="entry name" value="6-PGluconate_DH-like_C_sf"/>
</dbReference>
<dbReference type="SUPFAM" id="SSF51735">
    <property type="entry name" value="NAD(P)-binding Rossmann-fold domains"/>
    <property type="match status" value="1"/>
</dbReference>
<protein>
    <recommendedName>
        <fullName evidence="4 10">2-dehydropantoate 2-reductase</fullName>
        <ecNumber evidence="3 10">1.1.1.169</ecNumber>
    </recommendedName>
    <alternativeName>
        <fullName evidence="8 10">Ketopantoate reductase</fullName>
    </alternativeName>
</protein>
<accession>A0A4R6DZS1</accession>
<keyword evidence="11" id="KW-1133">Transmembrane helix</keyword>
<keyword evidence="6 10" id="KW-0521">NADP</keyword>
<keyword evidence="5 10" id="KW-0566">Pantothenate biosynthesis</keyword>
<comment type="similarity">
    <text evidence="2 10">Belongs to the ketopantoate reductase family.</text>
</comment>
<feature type="domain" description="Ketopantoate reductase C-terminal" evidence="13">
    <location>
        <begin position="187"/>
        <end position="305"/>
    </location>
</feature>
<dbReference type="AlphaFoldDB" id="A0A4R6DZS1"/>
<dbReference type="UniPathway" id="UPA00028">
    <property type="reaction ID" value="UER00004"/>
</dbReference>
<dbReference type="Gene3D" id="1.10.1040.10">
    <property type="entry name" value="N-(1-d-carboxylethyl)-l-norvaline Dehydrogenase, domain 2"/>
    <property type="match status" value="1"/>
</dbReference>
<comment type="catalytic activity">
    <reaction evidence="9 10">
        <text>(R)-pantoate + NADP(+) = 2-dehydropantoate + NADPH + H(+)</text>
        <dbReference type="Rhea" id="RHEA:16233"/>
        <dbReference type="ChEBI" id="CHEBI:11561"/>
        <dbReference type="ChEBI" id="CHEBI:15378"/>
        <dbReference type="ChEBI" id="CHEBI:15980"/>
        <dbReference type="ChEBI" id="CHEBI:57783"/>
        <dbReference type="ChEBI" id="CHEBI:58349"/>
        <dbReference type="EC" id="1.1.1.169"/>
    </reaction>
</comment>
<evidence type="ECO:0000313" key="15">
    <source>
        <dbReference type="Proteomes" id="UP000295129"/>
    </source>
</evidence>
<keyword evidence="11" id="KW-0472">Membrane</keyword>
<gene>
    <name evidence="14" type="ORF">C7389_108135</name>
</gene>
<dbReference type="Pfam" id="PF08546">
    <property type="entry name" value="ApbA_C"/>
    <property type="match status" value="1"/>
</dbReference>
<proteinExistence type="inferred from homology"/>
<dbReference type="Proteomes" id="UP000295129">
    <property type="component" value="Unassembled WGS sequence"/>
</dbReference>
<dbReference type="InterPro" id="IPR013328">
    <property type="entry name" value="6PGD_dom2"/>
</dbReference>
<dbReference type="InterPro" id="IPR003710">
    <property type="entry name" value="ApbA"/>
</dbReference>
<sequence length="322" mass="33211">MDGKGGAVAADAAAGRDGGPGQDGAPYPLAIIGAGALGLSIGARLARRMRVALVASSPARAVALRAGVQVDGAEWQPEVWSVPRLPRAEWALLLVKAGDTAAAAGTAAALGVRGLLSLQNGLVESRLREAAAGVPLVGQGVTTMGAHRKGRVVTLAGSGETLLPPGFEVLAQWLGEAGFPARVEPEIAAARLAKLLVNLALNPLTAVFRVPTSALLEPPYPAYVEALVAEAWPVLRSAGLALDEAQARERVWAVVRATAANRTSMLQDLLAGRRTELDAITGVLLQMAQAQGADVPTHRALHRLVCLQEADAVSRTRARPPG</sequence>
<evidence type="ECO:0000313" key="14">
    <source>
        <dbReference type="EMBL" id="TDN50891.1"/>
    </source>
</evidence>
<dbReference type="InterPro" id="IPR036291">
    <property type="entry name" value="NAD(P)-bd_dom_sf"/>
</dbReference>
<dbReference type="GO" id="GO:0015940">
    <property type="term" value="P:pantothenate biosynthetic process"/>
    <property type="evidence" value="ECO:0007669"/>
    <property type="project" value="UniProtKB-UniPathway"/>
</dbReference>
<reference evidence="14 15" key="1">
    <citation type="submission" date="2019-03" db="EMBL/GenBank/DDBJ databases">
        <title>Genomic Encyclopedia of Type Strains, Phase IV (KMG-IV): sequencing the most valuable type-strain genomes for metagenomic binning, comparative biology and taxonomic classification.</title>
        <authorList>
            <person name="Goeker M."/>
        </authorList>
    </citation>
    <scope>NUCLEOTIDE SEQUENCE [LARGE SCALE GENOMIC DNA]</scope>
    <source>
        <strain evidence="14 15">DSM 12121</strain>
    </source>
</reference>
<keyword evidence="7 10" id="KW-0560">Oxidoreductase</keyword>
<dbReference type="EC" id="1.1.1.169" evidence="3 10"/>
<evidence type="ECO:0000256" key="10">
    <source>
        <dbReference type="RuleBase" id="RU362068"/>
    </source>
</evidence>
<evidence type="ECO:0000256" key="6">
    <source>
        <dbReference type="ARBA" id="ARBA00022857"/>
    </source>
</evidence>
<evidence type="ECO:0000256" key="11">
    <source>
        <dbReference type="SAM" id="Phobius"/>
    </source>
</evidence>
<comment type="function">
    <text evidence="10">Catalyzes the NADPH-dependent reduction of ketopantoate into pantoic acid.</text>
</comment>
<dbReference type="PANTHER" id="PTHR43765:SF2">
    <property type="entry name" value="2-DEHYDROPANTOATE 2-REDUCTASE"/>
    <property type="match status" value="1"/>
</dbReference>
<organism evidence="14 15">
    <name type="scientific">Azoarcus indigens</name>
    <dbReference type="NCBI Taxonomy" id="29545"/>
    <lineage>
        <taxon>Bacteria</taxon>
        <taxon>Pseudomonadati</taxon>
        <taxon>Pseudomonadota</taxon>
        <taxon>Betaproteobacteria</taxon>
        <taxon>Rhodocyclales</taxon>
        <taxon>Zoogloeaceae</taxon>
        <taxon>Azoarcus</taxon>
    </lineage>
</organism>
<evidence type="ECO:0000256" key="8">
    <source>
        <dbReference type="ARBA" id="ARBA00032024"/>
    </source>
</evidence>
<dbReference type="GO" id="GO:0008677">
    <property type="term" value="F:2-dehydropantoate 2-reductase activity"/>
    <property type="evidence" value="ECO:0007669"/>
    <property type="project" value="UniProtKB-EC"/>
</dbReference>
<dbReference type="Pfam" id="PF02558">
    <property type="entry name" value="ApbA"/>
    <property type="match status" value="1"/>
</dbReference>
<dbReference type="RefSeq" id="WP_133591354.1">
    <property type="nucleotide sequence ID" value="NZ_SNVV01000008.1"/>
</dbReference>
<comment type="pathway">
    <text evidence="1 10">Cofactor biosynthesis; (R)-pantothenate biosynthesis; (R)-pantoate from 3-methyl-2-oxobutanoate: step 2/2.</text>
</comment>
<evidence type="ECO:0000259" key="13">
    <source>
        <dbReference type="Pfam" id="PF08546"/>
    </source>
</evidence>
<keyword evidence="15" id="KW-1185">Reference proteome</keyword>
<dbReference type="PANTHER" id="PTHR43765">
    <property type="entry name" value="2-DEHYDROPANTOATE 2-REDUCTASE-RELATED"/>
    <property type="match status" value="1"/>
</dbReference>